<accession>A0A7X1ZEY0</accession>
<dbReference type="UniPathway" id="UPA00074">
    <property type="reaction ID" value="UER00126"/>
</dbReference>
<dbReference type="PANTHER" id="PTHR43369:SF2">
    <property type="entry name" value="PHOSPHORIBOSYLGLYCINAMIDE FORMYLTRANSFERASE"/>
    <property type="match status" value="1"/>
</dbReference>
<dbReference type="InterPro" id="IPR002376">
    <property type="entry name" value="Formyl_transf_N"/>
</dbReference>
<comment type="caution">
    <text evidence="6">The sequence shown here is derived from an EMBL/GenBank/DDBJ whole genome shotgun (WGS) entry which is preliminary data.</text>
</comment>
<dbReference type="InterPro" id="IPR036477">
    <property type="entry name" value="Formyl_transf_N_sf"/>
</dbReference>
<feature type="domain" description="Formyl transferase N-terminal" evidence="5">
    <location>
        <begin position="14"/>
        <end position="192"/>
    </location>
</feature>
<dbReference type="CDD" id="cd08645">
    <property type="entry name" value="FMT_core_GART"/>
    <property type="match status" value="1"/>
</dbReference>
<evidence type="ECO:0000256" key="2">
    <source>
        <dbReference type="ARBA" id="ARBA00022679"/>
    </source>
</evidence>
<dbReference type="Proteomes" id="UP000434582">
    <property type="component" value="Unassembled WGS sequence"/>
</dbReference>
<evidence type="ECO:0000313" key="7">
    <source>
        <dbReference type="Proteomes" id="UP000434582"/>
    </source>
</evidence>
<keyword evidence="7" id="KW-1185">Reference proteome</keyword>
<dbReference type="RefSeq" id="WP_153343567.1">
    <property type="nucleotide sequence ID" value="NZ_WIVE01000026.1"/>
</dbReference>
<feature type="binding site" evidence="4">
    <location>
        <position position="117"/>
    </location>
    <ligand>
        <name>(6R)-10-formyltetrahydrofolate</name>
        <dbReference type="ChEBI" id="CHEBI:195366"/>
    </ligand>
</feature>
<reference evidence="6 7" key="1">
    <citation type="submission" date="2019-10" db="EMBL/GenBank/DDBJ databases">
        <title>Draft whole-genome sequence of the purple nonsulfur photosynthetic bacterium Roseospira navarrensis DSM 15114.</title>
        <authorList>
            <person name="Kyndt J.A."/>
            <person name="Meyer T.E."/>
        </authorList>
    </citation>
    <scope>NUCLEOTIDE SEQUENCE [LARGE SCALE GENOMIC DNA]</scope>
    <source>
        <strain evidence="6 7">DSM 15114</strain>
    </source>
</reference>
<feature type="binding site" evidence="4">
    <location>
        <begin position="100"/>
        <end position="103"/>
    </location>
    <ligand>
        <name>(6R)-10-formyltetrahydrofolate</name>
        <dbReference type="ChEBI" id="CHEBI:195366"/>
    </ligand>
</feature>
<evidence type="ECO:0000313" key="6">
    <source>
        <dbReference type="EMBL" id="MQX36769.1"/>
    </source>
</evidence>
<keyword evidence="2 4" id="KW-0808">Transferase</keyword>
<dbReference type="GO" id="GO:0005829">
    <property type="term" value="C:cytosol"/>
    <property type="evidence" value="ECO:0007669"/>
    <property type="project" value="TreeGrafter"/>
</dbReference>
<feature type="site" description="Raises pKa of active site His" evidence="4">
    <location>
        <position position="155"/>
    </location>
</feature>
<comment type="catalytic activity">
    <reaction evidence="4">
        <text>N(1)-(5-phospho-beta-D-ribosyl)glycinamide + (6R)-10-formyltetrahydrofolate = N(2)-formyl-N(1)-(5-phospho-beta-D-ribosyl)glycinamide + (6S)-5,6,7,8-tetrahydrofolate + H(+)</text>
        <dbReference type="Rhea" id="RHEA:15053"/>
        <dbReference type="ChEBI" id="CHEBI:15378"/>
        <dbReference type="ChEBI" id="CHEBI:57453"/>
        <dbReference type="ChEBI" id="CHEBI:143788"/>
        <dbReference type="ChEBI" id="CHEBI:147286"/>
        <dbReference type="ChEBI" id="CHEBI:195366"/>
        <dbReference type="EC" id="2.1.2.2"/>
    </reaction>
</comment>
<dbReference type="PANTHER" id="PTHR43369">
    <property type="entry name" value="PHOSPHORIBOSYLGLYCINAMIDE FORMYLTRANSFERASE"/>
    <property type="match status" value="1"/>
</dbReference>
<dbReference type="GO" id="GO:0006189">
    <property type="term" value="P:'de novo' IMP biosynthetic process"/>
    <property type="evidence" value="ECO:0007669"/>
    <property type="project" value="UniProtKB-UniRule"/>
</dbReference>
<dbReference type="AlphaFoldDB" id="A0A7X1ZEY0"/>
<feature type="binding site" evidence="4">
    <location>
        <begin position="22"/>
        <end position="24"/>
    </location>
    <ligand>
        <name>N(1)-(5-phospho-beta-D-ribosyl)glycinamide</name>
        <dbReference type="ChEBI" id="CHEBI:143788"/>
    </ligand>
</feature>
<feature type="active site" description="Proton donor" evidence="4">
    <location>
        <position position="119"/>
    </location>
</feature>
<comment type="pathway">
    <text evidence="1 4">Purine metabolism; IMP biosynthesis via de novo pathway; N(2)-formyl-N(1)-(5-phospho-D-ribosyl)glycinamide from N(1)-(5-phospho-D-ribosyl)glycinamide (10-formyl THF route): step 1/1.</text>
</comment>
<dbReference type="EC" id="2.1.2.2" evidence="4"/>
<name>A0A7X1ZEY0_9PROT</name>
<dbReference type="OrthoDB" id="9806170at2"/>
<dbReference type="SUPFAM" id="SSF53328">
    <property type="entry name" value="Formyltransferase"/>
    <property type="match status" value="1"/>
</dbReference>
<evidence type="ECO:0000256" key="3">
    <source>
        <dbReference type="ARBA" id="ARBA00022755"/>
    </source>
</evidence>
<feature type="binding site" evidence="4">
    <location>
        <position position="75"/>
    </location>
    <ligand>
        <name>(6R)-10-formyltetrahydrofolate</name>
        <dbReference type="ChEBI" id="CHEBI:195366"/>
    </ligand>
</feature>
<dbReference type="NCBIfam" id="TIGR00639">
    <property type="entry name" value="PurN"/>
    <property type="match status" value="1"/>
</dbReference>
<sequence>MTQEDATTDRRVPVAILISGRGSNMMALVEACADPAFPARVALVLSNEPDAAGLTWAADRGLPVAVVPHRDHETRAAFDAAMDARIREAGARLVCLAGFMRLLTPGFVEGWGDRILNVHPALLPAFKGLHTHERALDAGAKLHGCTVHLVRPEMDSGPIVAQAAVPVLPDDTPETLGARVLAQEHRIYPLALRLLAEGRVRVSGEACVIQGAEPSGAALVNPAP</sequence>
<dbReference type="Gene3D" id="3.40.50.170">
    <property type="entry name" value="Formyl transferase, N-terminal domain"/>
    <property type="match status" value="1"/>
</dbReference>
<dbReference type="InterPro" id="IPR004607">
    <property type="entry name" value="GART"/>
</dbReference>
<comment type="similarity">
    <text evidence="4">Belongs to the GART family.</text>
</comment>
<dbReference type="GO" id="GO:0004644">
    <property type="term" value="F:phosphoribosylglycinamide formyltransferase activity"/>
    <property type="evidence" value="ECO:0007669"/>
    <property type="project" value="UniProtKB-UniRule"/>
</dbReference>
<evidence type="ECO:0000256" key="4">
    <source>
        <dbReference type="HAMAP-Rule" id="MF_01930"/>
    </source>
</evidence>
<protein>
    <recommendedName>
        <fullName evidence="4">Phosphoribosylglycinamide formyltransferase</fullName>
        <ecNumber evidence="4">2.1.2.2</ecNumber>
    </recommendedName>
    <alternativeName>
        <fullName evidence="4">5'-phosphoribosylglycinamide transformylase</fullName>
    </alternativeName>
    <alternativeName>
        <fullName evidence="4">GAR transformylase</fullName>
        <shortName evidence="4">GART</shortName>
    </alternativeName>
</protein>
<gene>
    <name evidence="4" type="primary">purN</name>
    <name evidence="6" type="ORF">GHC57_09600</name>
</gene>
<organism evidence="6 7">
    <name type="scientific">Roseospira navarrensis</name>
    <dbReference type="NCBI Taxonomy" id="140058"/>
    <lineage>
        <taxon>Bacteria</taxon>
        <taxon>Pseudomonadati</taxon>
        <taxon>Pseudomonadota</taxon>
        <taxon>Alphaproteobacteria</taxon>
        <taxon>Rhodospirillales</taxon>
        <taxon>Rhodospirillaceae</taxon>
        <taxon>Roseospira</taxon>
    </lineage>
</organism>
<dbReference type="HAMAP" id="MF_01930">
    <property type="entry name" value="PurN"/>
    <property type="match status" value="1"/>
</dbReference>
<comment type="function">
    <text evidence="4">Catalyzes the transfer of a formyl group from 10-formyltetrahydrofolate to 5-phospho-ribosyl-glycinamide (GAR), producing 5-phospho-ribosyl-N-formylglycinamide (FGAR) and tetrahydrofolate.</text>
</comment>
<proteinExistence type="inferred from homology"/>
<keyword evidence="3 4" id="KW-0658">Purine biosynthesis</keyword>
<evidence type="ECO:0000259" key="5">
    <source>
        <dbReference type="Pfam" id="PF00551"/>
    </source>
</evidence>
<dbReference type="EMBL" id="WIVE01000026">
    <property type="protein sequence ID" value="MQX36769.1"/>
    <property type="molecule type" value="Genomic_DNA"/>
</dbReference>
<evidence type="ECO:0000256" key="1">
    <source>
        <dbReference type="ARBA" id="ARBA00005054"/>
    </source>
</evidence>
<dbReference type="Pfam" id="PF00551">
    <property type="entry name" value="Formyl_trans_N"/>
    <property type="match status" value="1"/>
</dbReference>